<evidence type="ECO:0000313" key="1">
    <source>
        <dbReference type="EMBL" id="ROT43548.1"/>
    </source>
</evidence>
<dbReference type="Proteomes" id="UP000272025">
    <property type="component" value="Unassembled WGS sequence"/>
</dbReference>
<reference evidence="1 2" key="1">
    <citation type="journal article" date="2018" name="Mol. Ecol.">
        <title>The obligate alkalophilic soda-lake fungus Sodiomyces alkalinus has shifted to a protein diet.</title>
        <authorList>
            <person name="Grum-Grzhimaylo A.A."/>
            <person name="Falkoski D.L."/>
            <person name="van den Heuvel J."/>
            <person name="Valero-Jimenez C.A."/>
            <person name="Min B."/>
            <person name="Choi I.G."/>
            <person name="Lipzen A."/>
            <person name="Daum C.G."/>
            <person name="Aanen D.K."/>
            <person name="Tsang A."/>
            <person name="Henrissat B."/>
            <person name="Bilanenko E.N."/>
            <person name="de Vries R.P."/>
            <person name="van Kan J.A.L."/>
            <person name="Grigoriev I.V."/>
            <person name="Debets A.J.M."/>
        </authorList>
    </citation>
    <scope>NUCLEOTIDE SEQUENCE [LARGE SCALE GENOMIC DNA]</scope>
    <source>
        <strain evidence="1 2">F11</strain>
    </source>
</reference>
<organism evidence="1 2">
    <name type="scientific">Sodiomyces alkalinus (strain CBS 110278 / VKM F-3762 / F11)</name>
    <name type="common">Alkaliphilic filamentous fungus</name>
    <dbReference type="NCBI Taxonomy" id="1314773"/>
    <lineage>
        <taxon>Eukaryota</taxon>
        <taxon>Fungi</taxon>
        <taxon>Dikarya</taxon>
        <taxon>Ascomycota</taxon>
        <taxon>Pezizomycotina</taxon>
        <taxon>Sordariomycetes</taxon>
        <taxon>Hypocreomycetidae</taxon>
        <taxon>Glomerellales</taxon>
        <taxon>Plectosphaerellaceae</taxon>
        <taxon>Sodiomyces</taxon>
    </lineage>
</organism>
<proteinExistence type="predicted"/>
<accession>A0A3N2QA58</accession>
<name>A0A3N2QA58_SODAK</name>
<dbReference type="GeneID" id="39582332"/>
<dbReference type="EMBL" id="ML119051">
    <property type="protein sequence ID" value="ROT43548.1"/>
    <property type="molecule type" value="Genomic_DNA"/>
</dbReference>
<dbReference type="AlphaFoldDB" id="A0A3N2QA58"/>
<sequence>MFVPETDVGSDICLKFRGGSPSSLSEISSLGAAWVSVKPSSKNDGHTTQGLWVLAELGGQRSESIQDTLDRIQNVTWFRGSLAKYQTQMTLGLIAKTRSPIHFTSSHQLPSMTLWTESPLQPALSTHAKLAFGHQSVDFLLRTTTSSMVDALPTP</sequence>
<evidence type="ECO:0000313" key="2">
    <source>
        <dbReference type="Proteomes" id="UP000272025"/>
    </source>
</evidence>
<protein>
    <submittedName>
        <fullName evidence="1">Uncharacterized protein</fullName>
    </submittedName>
</protein>
<keyword evidence="2" id="KW-1185">Reference proteome</keyword>
<gene>
    <name evidence="1" type="ORF">SODALDRAFT_355761</name>
</gene>
<dbReference type="RefSeq" id="XP_028471354.1">
    <property type="nucleotide sequence ID" value="XM_028613854.1"/>
</dbReference>